<name>A0ABW9DZL4_9BURK</name>
<keyword evidence="2" id="KW-1185">Reference proteome</keyword>
<evidence type="ECO:0000313" key="2">
    <source>
        <dbReference type="Proteomes" id="UP001629432"/>
    </source>
</evidence>
<dbReference type="RefSeq" id="WP_408339127.1">
    <property type="nucleotide sequence ID" value="NZ_JAQQCF010000027.1"/>
</dbReference>
<dbReference type="EMBL" id="JAQQCF010000027">
    <property type="protein sequence ID" value="MFM0640349.1"/>
    <property type="molecule type" value="Genomic_DNA"/>
</dbReference>
<reference evidence="1 2" key="1">
    <citation type="journal article" date="2024" name="Chem. Sci.">
        <title>Discovery of megapolipeptins by genome mining of a Burkholderiales bacteria collection.</title>
        <authorList>
            <person name="Paulo B.S."/>
            <person name="Recchia M.J.J."/>
            <person name="Lee S."/>
            <person name="Fergusson C.H."/>
            <person name="Romanowski S.B."/>
            <person name="Hernandez A."/>
            <person name="Krull N."/>
            <person name="Liu D.Y."/>
            <person name="Cavanagh H."/>
            <person name="Bos A."/>
            <person name="Gray C.A."/>
            <person name="Murphy B.T."/>
            <person name="Linington R.G."/>
            <person name="Eustaquio A.S."/>
        </authorList>
    </citation>
    <scope>NUCLEOTIDE SEQUENCE [LARGE SCALE GENOMIC DNA]</scope>
    <source>
        <strain evidence="1 2">RL17-338-BIC-A</strain>
    </source>
</reference>
<sequence length="593" mass="67129">MPVTRLVHFKALGYAPVNIKTAPVLPNEVFALADSGAEVVTFRPLGRRRADRTVKKVQATNRFSWIKSRHVVAYGLATDSPLAPLILWDIAHAAEVGTVISVLGDTPTSSYLSRDYFKSGLELSEQVGDRIVFRKTAPLPAEIDAGVDAWTFGIPVGPEDATLLNMVVKRILDLRIKTKEILLCGRPGENFAYFDQVRIVGEDITAPPVQICAKKNRLAQEASHPNLCIIHDRVFLPSNFDEVVNQFGDHFPLTTLQSVFFDDKYNFVPRRYSDVGISHRVRGQSTRGVMRDDIVEQPSEFAPSVLALTELSGFHAANALRYNMSTYPTGSMYLCKKSVWRACPQNENLHWIEFEDLEHAFRASDMGIPSRVNPYGITQSLVSRPLLSRVTGTFIENAKGKAMRVRAWSEALPIPRKPAIKLTRDRALDAMNLFAHKYVPEKIRVEVPTVAVERSTRRISSVIDILSRARVPVQADALRRFIADFEKLMVFDQLPFSWTERAVHRFLMDHAEAVQTFVLENDVLLNHLASRPKGEIFVRNLKDYFQLRTLRLRLGTLVSAICLYRRRRDVLFLKGGPLFYFRALHKTTPFSDL</sequence>
<proteinExistence type="predicted"/>
<dbReference type="Proteomes" id="UP001629432">
    <property type="component" value="Unassembled WGS sequence"/>
</dbReference>
<evidence type="ECO:0000313" key="1">
    <source>
        <dbReference type="EMBL" id="MFM0640349.1"/>
    </source>
</evidence>
<gene>
    <name evidence="1" type="ORF">PQQ63_26990</name>
</gene>
<accession>A0ABW9DZL4</accession>
<organism evidence="1 2">
    <name type="scientific">Paraburkholderia metrosideri</name>
    <dbReference type="NCBI Taxonomy" id="580937"/>
    <lineage>
        <taxon>Bacteria</taxon>
        <taxon>Pseudomonadati</taxon>
        <taxon>Pseudomonadota</taxon>
        <taxon>Betaproteobacteria</taxon>
        <taxon>Burkholderiales</taxon>
        <taxon>Burkholderiaceae</taxon>
        <taxon>Paraburkholderia</taxon>
    </lineage>
</organism>
<protein>
    <submittedName>
        <fullName evidence="1">Uncharacterized protein</fullName>
    </submittedName>
</protein>
<comment type="caution">
    <text evidence="1">The sequence shown here is derived from an EMBL/GenBank/DDBJ whole genome shotgun (WGS) entry which is preliminary data.</text>
</comment>